<accession>A0A5R9BVS3</accession>
<evidence type="ECO:0000313" key="2">
    <source>
        <dbReference type="Proteomes" id="UP000307201"/>
    </source>
</evidence>
<organism evidence="1 2">
    <name type="scientific">Marinilactibacillus psychrotolerans</name>
    <dbReference type="NCBI Taxonomy" id="191770"/>
    <lineage>
        <taxon>Bacteria</taxon>
        <taxon>Bacillati</taxon>
        <taxon>Bacillota</taxon>
        <taxon>Bacilli</taxon>
        <taxon>Lactobacillales</taxon>
        <taxon>Carnobacteriaceae</taxon>
        <taxon>Marinilactibacillus</taxon>
    </lineage>
</organism>
<dbReference type="AlphaFoldDB" id="A0A5R9BVS3"/>
<evidence type="ECO:0000313" key="1">
    <source>
        <dbReference type="EMBL" id="TLQ04727.1"/>
    </source>
</evidence>
<name>A0A5R9BVS3_9LACT</name>
<sequence length="101" mass="11531">MEKLLEIKELILNTIDHPISEDEKEENLNSALGILDQLIESAGTGGYVYEYPNVGWMLFDNKLSAMEMLTNGLSYKGTFDDYKQETSEMLIDYLLKKESAE</sequence>
<proteinExistence type="predicted"/>
<comment type="caution">
    <text evidence="1">The sequence shown here is derived from an EMBL/GenBank/DDBJ whole genome shotgun (WGS) entry which is preliminary data.</text>
</comment>
<gene>
    <name evidence="1" type="ORF">FEZ48_13355</name>
</gene>
<reference evidence="1 2" key="1">
    <citation type="submission" date="2019-05" db="EMBL/GenBank/DDBJ databases">
        <title>The metagenome of a microbial culture collection derived from dairy environment covers the genomic content of the human microbiome.</title>
        <authorList>
            <person name="Roder T."/>
            <person name="Wuthrich D."/>
            <person name="Sattari Z."/>
            <person name="Von Ah U."/>
            <person name="Bar C."/>
            <person name="Ronchi F."/>
            <person name="Macpherson A.J."/>
            <person name="Ganal-Vonarburg S.C."/>
            <person name="Bruggmann R."/>
            <person name="Vergeres G."/>
        </authorList>
    </citation>
    <scope>NUCLEOTIDE SEQUENCE [LARGE SCALE GENOMIC DNA]</scope>
    <source>
        <strain evidence="1 2">FAM 24235</strain>
    </source>
</reference>
<protein>
    <submittedName>
        <fullName evidence="1">Uncharacterized protein</fullName>
    </submittedName>
</protein>
<dbReference type="RefSeq" id="WP_138473147.1">
    <property type="nucleotide sequence ID" value="NZ_VBTE01000067.1"/>
</dbReference>
<dbReference type="Proteomes" id="UP000307201">
    <property type="component" value="Unassembled WGS sequence"/>
</dbReference>
<dbReference type="EMBL" id="VBTE01000067">
    <property type="protein sequence ID" value="TLQ04727.1"/>
    <property type="molecule type" value="Genomic_DNA"/>
</dbReference>